<evidence type="ECO:0000313" key="2">
    <source>
        <dbReference type="EMBL" id="HIS82372.1"/>
    </source>
</evidence>
<organism evidence="2 3">
    <name type="scientific">Candidatus Scatenecus faecavium</name>
    <dbReference type="NCBI Taxonomy" id="2840915"/>
    <lineage>
        <taxon>Bacteria</taxon>
        <taxon>Candidatus Scatenecus</taxon>
    </lineage>
</organism>
<dbReference type="EMBL" id="DVJO01000046">
    <property type="protein sequence ID" value="HIS82372.1"/>
    <property type="molecule type" value="Genomic_DNA"/>
</dbReference>
<comment type="caution">
    <text evidence="2">The sequence shown here is derived from an EMBL/GenBank/DDBJ whole genome shotgun (WGS) entry which is preliminary data.</text>
</comment>
<dbReference type="Proteomes" id="UP000824139">
    <property type="component" value="Unassembled WGS sequence"/>
</dbReference>
<feature type="non-terminal residue" evidence="2">
    <location>
        <position position="49"/>
    </location>
</feature>
<accession>A0A9D1K353</accession>
<reference evidence="2" key="2">
    <citation type="journal article" date="2021" name="PeerJ">
        <title>Extensive microbial diversity within the chicken gut microbiome revealed by metagenomics and culture.</title>
        <authorList>
            <person name="Gilroy R."/>
            <person name="Ravi A."/>
            <person name="Getino M."/>
            <person name="Pursley I."/>
            <person name="Horton D.L."/>
            <person name="Alikhan N.F."/>
            <person name="Baker D."/>
            <person name="Gharbi K."/>
            <person name="Hall N."/>
            <person name="Watson M."/>
            <person name="Adriaenssens E.M."/>
            <person name="Foster-Nyarko E."/>
            <person name="Jarju S."/>
            <person name="Secka A."/>
            <person name="Antonio M."/>
            <person name="Oren A."/>
            <person name="Chaudhuri R.R."/>
            <person name="La Ragione R."/>
            <person name="Hildebrand F."/>
            <person name="Pallen M.J."/>
        </authorList>
    </citation>
    <scope>NUCLEOTIDE SEQUENCE</scope>
    <source>
        <strain evidence="2">CHK152-2994</strain>
    </source>
</reference>
<reference evidence="2" key="1">
    <citation type="submission" date="2020-10" db="EMBL/GenBank/DDBJ databases">
        <authorList>
            <person name="Gilroy R."/>
        </authorList>
    </citation>
    <scope>NUCLEOTIDE SEQUENCE</scope>
    <source>
        <strain evidence="2">CHK152-2994</strain>
    </source>
</reference>
<dbReference type="AlphaFoldDB" id="A0A9D1K353"/>
<gene>
    <name evidence="2" type="ORF">IAD41_02035</name>
</gene>
<protein>
    <submittedName>
        <fullName evidence="2">Uncharacterized protein</fullName>
    </submittedName>
</protein>
<sequence>MEKDKLFSGFDFVFVDVFFAVVAVFGFSRNKVLKNFVFPILGVIADVTS</sequence>
<keyword evidence="1" id="KW-0812">Transmembrane</keyword>
<name>A0A9D1K353_9BACT</name>
<keyword evidence="1" id="KW-0472">Membrane</keyword>
<evidence type="ECO:0000313" key="3">
    <source>
        <dbReference type="Proteomes" id="UP000824139"/>
    </source>
</evidence>
<feature type="transmembrane region" description="Helical" evidence="1">
    <location>
        <begin position="6"/>
        <end position="27"/>
    </location>
</feature>
<proteinExistence type="predicted"/>
<keyword evidence="1" id="KW-1133">Transmembrane helix</keyword>
<evidence type="ECO:0000256" key="1">
    <source>
        <dbReference type="SAM" id="Phobius"/>
    </source>
</evidence>